<evidence type="ECO:0000256" key="1">
    <source>
        <dbReference type="PIRSR" id="PIRSR600760-2"/>
    </source>
</evidence>
<dbReference type="GO" id="GO:0008934">
    <property type="term" value="F:inositol monophosphate 1-phosphatase activity"/>
    <property type="evidence" value="ECO:0007669"/>
    <property type="project" value="TreeGrafter"/>
</dbReference>
<dbReference type="EMBL" id="DTBP01000023">
    <property type="protein sequence ID" value="HGQ74137.1"/>
    <property type="molecule type" value="Genomic_DNA"/>
</dbReference>
<accession>A0A7C4JMC6</accession>
<reference evidence="2" key="1">
    <citation type="journal article" date="2020" name="mSystems">
        <title>Genome- and Community-Level Interaction Insights into Carbon Utilization and Element Cycling Functions of Hydrothermarchaeota in Hydrothermal Sediment.</title>
        <authorList>
            <person name="Zhou Z."/>
            <person name="Liu Y."/>
            <person name="Xu W."/>
            <person name="Pan J."/>
            <person name="Luo Z.H."/>
            <person name="Li M."/>
        </authorList>
    </citation>
    <scope>NUCLEOTIDE SEQUENCE [LARGE SCALE GENOMIC DNA]</scope>
    <source>
        <strain evidence="2">SpSt-648</strain>
    </source>
</reference>
<gene>
    <name evidence="2" type="ORF">ENU20_03570</name>
</gene>
<feature type="binding site" evidence="1">
    <location>
        <position position="88"/>
    </location>
    <ligand>
        <name>Mg(2+)</name>
        <dbReference type="ChEBI" id="CHEBI:18420"/>
        <label>1</label>
        <note>catalytic</note>
    </ligand>
</feature>
<feature type="binding site" evidence="1">
    <location>
        <position position="91"/>
    </location>
    <ligand>
        <name>Mg(2+)</name>
        <dbReference type="ChEBI" id="CHEBI:18420"/>
        <label>1</label>
        <note>catalytic</note>
    </ligand>
</feature>
<feature type="binding site" evidence="1">
    <location>
        <position position="71"/>
    </location>
    <ligand>
        <name>Mg(2+)</name>
        <dbReference type="ChEBI" id="CHEBI:18420"/>
        <label>1</label>
        <note>catalytic</note>
    </ligand>
</feature>
<dbReference type="GO" id="GO:0046872">
    <property type="term" value="F:metal ion binding"/>
    <property type="evidence" value="ECO:0007669"/>
    <property type="project" value="UniProtKB-KW"/>
</dbReference>
<dbReference type="Gene3D" id="3.30.540.10">
    <property type="entry name" value="Fructose-1,6-Bisphosphatase, subunit A, domain 1"/>
    <property type="match status" value="1"/>
</dbReference>
<keyword evidence="1" id="KW-0460">Magnesium</keyword>
<organism evidence="2">
    <name type="scientific">Staphylothermus marinus</name>
    <dbReference type="NCBI Taxonomy" id="2280"/>
    <lineage>
        <taxon>Archaea</taxon>
        <taxon>Thermoproteota</taxon>
        <taxon>Thermoprotei</taxon>
        <taxon>Desulfurococcales</taxon>
        <taxon>Desulfurococcaceae</taxon>
        <taxon>Staphylothermus</taxon>
    </lineage>
</organism>
<dbReference type="GO" id="GO:0006020">
    <property type="term" value="P:inositol metabolic process"/>
    <property type="evidence" value="ECO:0007669"/>
    <property type="project" value="TreeGrafter"/>
</dbReference>
<dbReference type="AlphaFoldDB" id="A0A7C4JMC6"/>
<dbReference type="PANTHER" id="PTHR20854">
    <property type="entry name" value="INOSITOL MONOPHOSPHATASE"/>
    <property type="match status" value="1"/>
</dbReference>
<dbReference type="InterPro" id="IPR000760">
    <property type="entry name" value="Inositol_monophosphatase-like"/>
</dbReference>
<dbReference type="PANTHER" id="PTHR20854:SF4">
    <property type="entry name" value="INOSITOL-1-MONOPHOSPHATASE-RELATED"/>
    <property type="match status" value="1"/>
</dbReference>
<evidence type="ECO:0000313" key="2">
    <source>
        <dbReference type="EMBL" id="HGQ74137.1"/>
    </source>
</evidence>
<evidence type="ECO:0008006" key="3">
    <source>
        <dbReference type="Google" id="ProtNLM"/>
    </source>
</evidence>
<dbReference type="PRINTS" id="PR00377">
    <property type="entry name" value="IMPHPHTASES"/>
</dbReference>
<comment type="cofactor">
    <cofactor evidence="1">
        <name>Mg(2+)</name>
        <dbReference type="ChEBI" id="CHEBI:18420"/>
    </cofactor>
</comment>
<protein>
    <recommendedName>
        <fullName evidence="3">Inositol monophosphatase</fullName>
    </recommendedName>
</protein>
<sequence length="268" mass="30001">MSSSTCLMELAIKVVNEASSILRELFYQDSSRRIAGIGYSGDISFEADLVVEKHIVKRILSSGFKTMIVTEEEGLLSIDNPDYVALVDPLDGSLNFYTRIPFIAVSVVFYDYSQPYTDRAIAGALSNVFLHETYSFDEENMYVNGKPLENIDRDVKGVFSIYTDDSNLISRIKNILEKTTNTRFKIRTLGSASLESTYSVLGLIDMFISNTGRLRNLDIAFALAISEKLGLKSINLAGREVRFRTDRVEEIESIVLGKLSGIVRNMLL</sequence>
<dbReference type="Gene3D" id="3.40.190.80">
    <property type="match status" value="1"/>
</dbReference>
<feature type="binding site" evidence="1">
    <location>
        <position position="90"/>
    </location>
    <ligand>
        <name>Mg(2+)</name>
        <dbReference type="ChEBI" id="CHEBI:18420"/>
        <label>2</label>
    </ligand>
</feature>
<proteinExistence type="predicted"/>
<comment type="caution">
    <text evidence="2">The sequence shown here is derived from an EMBL/GenBank/DDBJ whole genome shotgun (WGS) entry which is preliminary data.</text>
</comment>
<dbReference type="Pfam" id="PF00459">
    <property type="entry name" value="Inositol_P"/>
    <property type="match status" value="1"/>
</dbReference>
<name>A0A7C4JMC6_STAMA</name>
<dbReference type="GO" id="GO:0007165">
    <property type="term" value="P:signal transduction"/>
    <property type="evidence" value="ECO:0007669"/>
    <property type="project" value="TreeGrafter"/>
</dbReference>
<keyword evidence="1" id="KW-0479">Metal-binding</keyword>
<feature type="binding site" evidence="1">
    <location>
        <position position="218"/>
    </location>
    <ligand>
        <name>Mg(2+)</name>
        <dbReference type="ChEBI" id="CHEBI:18420"/>
        <label>1</label>
        <note>catalytic</note>
    </ligand>
</feature>
<dbReference type="SUPFAM" id="SSF56655">
    <property type="entry name" value="Carbohydrate phosphatase"/>
    <property type="match status" value="1"/>
</dbReference>